<keyword evidence="1" id="KW-0597">Phosphoprotein</keyword>
<evidence type="ECO:0000256" key="1">
    <source>
        <dbReference type="ARBA" id="ARBA00022553"/>
    </source>
</evidence>
<sequence length="655" mass="73646">MASSASVESFLGKIQECSICRNRFEEPKILDCSHSFCLKCLLQLRQRQEDARVTKLTCPTCGRGTEAEDDDDVKHLPDDFILSTLSGFTLQDQLVQGQGLEVKCQACDEKMKAVSKCMDCDHFLCEECQRAHQRLALMKAHQICTLTQLRLGEVRKQRDEPKCGEHPDQTLRFYCNTCEMLVCKICFDLHHGGHHQIGLPEALEKCKRDVKDLATKVKETITELMRIGVEDVHKSQQKLDAMFEITKRKISEKADKEIATIRGEEQRLKQEAVTIYNDRVETFESVKATSRKEVSEAGHKLDEVNQLMSQLGCHAIVHLRHRILQELQTLLQSQRDLIGKQQGKFSSKLSFLDFEIWGRDVLPLGRLLDKPEARPRLKSDDLHQPVSTKDRKWELKARVQTFGPTRTGFRWACNVGIYSTGEIVVADTAHKRLVEIQPSNLESNAISLQPNCSNPVCVAVNKNDQLLTLDGPFVKIFDRKRMYKLVHQFTPAQGPHSKPTCLAVDDGNLIAVGYEKTEQISLHHPNGSLLRRVPAAMTIENLTASRQRLIFTNWDRKKLVAVDYHGKLVFCVDTNQSMARNWGPAGVCCGGDGSIYLAVCGLGSSSGEIHHFGLDGKYVRCLVQDCGSPRGIAFSAKEDSLVVAAGNSVHIFHCK</sequence>
<dbReference type="InterPro" id="IPR027370">
    <property type="entry name" value="Znf-RING_euk"/>
</dbReference>
<dbReference type="SUPFAM" id="SSF57845">
    <property type="entry name" value="B-box zinc-binding domain"/>
    <property type="match status" value="1"/>
</dbReference>
<dbReference type="PROSITE" id="PS50089">
    <property type="entry name" value="ZF_RING_2"/>
    <property type="match status" value="1"/>
</dbReference>
<dbReference type="Gene3D" id="4.10.830.40">
    <property type="match status" value="1"/>
</dbReference>
<keyword evidence="4" id="KW-0862">Zinc</keyword>
<dbReference type="PROSITE" id="PS00518">
    <property type="entry name" value="ZF_RING_1"/>
    <property type="match status" value="1"/>
</dbReference>
<proteinExistence type="predicted"/>
<dbReference type="GeneID" id="119730098"/>
<reference evidence="8" key="1">
    <citation type="submission" date="2022-11" db="UniProtKB">
        <authorList>
            <consortium name="EnsemblMetazoa"/>
        </authorList>
    </citation>
    <scope>IDENTIFICATION</scope>
</reference>
<organism evidence="8 9">
    <name type="scientific">Patiria miniata</name>
    <name type="common">Bat star</name>
    <name type="synonym">Asterina miniata</name>
    <dbReference type="NCBI Taxonomy" id="46514"/>
    <lineage>
        <taxon>Eukaryota</taxon>
        <taxon>Metazoa</taxon>
        <taxon>Echinodermata</taxon>
        <taxon>Eleutherozoa</taxon>
        <taxon>Asterozoa</taxon>
        <taxon>Asteroidea</taxon>
        <taxon>Valvatacea</taxon>
        <taxon>Valvatida</taxon>
        <taxon>Asterinidae</taxon>
        <taxon>Patiria</taxon>
    </lineage>
</organism>
<keyword evidence="2" id="KW-0479">Metal-binding</keyword>
<dbReference type="InterPro" id="IPR000315">
    <property type="entry name" value="Znf_B-box"/>
</dbReference>
<dbReference type="Gene3D" id="3.30.40.10">
    <property type="entry name" value="Zinc/RING finger domain, C3HC4 (zinc finger)"/>
    <property type="match status" value="1"/>
</dbReference>
<evidence type="ECO:0000313" key="9">
    <source>
        <dbReference type="Proteomes" id="UP000887568"/>
    </source>
</evidence>
<dbReference type="AlphaFoldDB" id="A0A914A5M2"/>
<dbReference type="SMART" id="SM00336">
    <property type="entry name" value="BBOX"/>
    <property type="match status" value="2"/>
</dbReference>
<dbReference type="Pfam" id="PF13445">
    <property type="entry name" value="zf-RING_UBOX"/>
    <property type="match status" value="1"/>
</dbReference>
<evidence type="ECO:0000256" key="2">
    <source>
        <dbReference type="ARBA" id="ARBA00022723"/>
    </source>
</evidence>
<dbReference type="GO" id="GO:0008270">
    <property type="term" value="F:zinc ion binding"/>
    <property type="evidence" value="ECO:0007669"/>
    <property type="project" value="UniProtKB-KW"/>
</dbReference>
<evidence type="ECO:0000256" key="3">
    <source>
        <dbReference type="ARBA" id="ARBA00022771"/>
    </source>
</evidence>
<accession>A0A914A5M2</accession>
<dbReference type="Gene3D" id="2.120.10.30">
    <property type="entry name" value="TolB, C-terminal domain"/>
    <property type="match status" value="1"/>
</dbReference>
<feature type="domain" description="RING-type" evidence="6">
    <location>
        <begin position="17"/>
        <end position="61"/>
    </location>
</feature>
<dbReference type="EnsemblMetazoa" id="XM_038202881.1">
    <property type="protein sequence ID" value="XP_038058809.1"/>
    <property type="gene ID" value="LOC119730098"/>
</dbReference>
<evidence type="ECO:0000259" key="7">
    <source>
        <dbReference type="PROSITE" id="PS50119"/>
    </source>
</evidence>
<dbReference type="Pfam" id="PF00643">
    <property type="entry name" value="zf-B_box"/>
    <property type="match status" value="1"/>
</dbReference>
<evidence type="ECO:0000313" key="8">
    <source>
        <dbReference type="EnsemblMetazoa" id="XP_038058809.1"/>
    </source>
</evidence>
<feature type="domain" description="B box-type" evidence="7">
    <location>
        <begin position="158"/>
        <end position="199"/>
    </location>
</feature>
<keyword evidence="3 5" id="KW-0863">Zinc-finger</keyword>
<dbReference type="GO" id="GO:0061630">
    <property type="term" value="F:ubiquitin protein ligase activity"/>
    <property type="evidence" value="ECO:0007669"/>
    <property type="project" value="TreeGrafter"/>
</dbReference>
<dbReference type="InterPro" id="IPR017907">
    <property type="entry name" value="Znf_RING_CS"/>
</dbReference>
<evidence type="ECO:0000259" key="6">
    <source>
        <dbReference type="PROSITE" id="PS50089"/>
    </source>
</evidence>
<dbReference type="SUPFAM" id="SSF101898">
    <property type="entry name" value="NHL repeat"/>
    <property type="match status" value="1"/>
</dbReference>
<name>A0A914A5M2_PATMI</name>
<dbReference type="RefSeq" id="XP_038058809.1">
    <property type="nucleotide sequence ID" value="XM_038202881.1"/>
</dbReference>
<protein>
    <submittedName>
        <fullName evidence="8">Uncharacterized protein</fullName>
    </submittedName>
</protein>
<dbReference type="Proteomes" id="UP000887568">
    <property type="component" value="Unplaced"/>
</dbReference>
<dbReference type="PANTHER" id="PTHR25462:SF291">
    <property type="entry name" value="E3 UBIQUITIN-PROTEIN LIGASE TRIM45"/>
    <property type="match status" value="1"/>
</dbReference>
<dbReference type="OrthoDB" id="9987040at2759"/>
<dbReference type="OMA" id="TGFRWAC"/>
<dbReference type="PANTHER" id="PTHR25462">
    <property type="entry name" value="BONUS, ISOFORM C-RELATED"/>
    <property type="match status" value="1"/>
</dbReference>
<dbReference type="SMART" id="SM00184">
    <property type="entry name" value="RING"/>
    <property type="match status" value="1"/>
</dbReference>
<dbReference type="SUPFAM" id="SSF57850">
    <property type="entry name" value="RING/U-box"/>
    <property type="match status" value="1"/>
</dbReference>
<dbReference type="CDD" id="cd19756">
    <property type="entry name" value="Bbox2"/>
    <property type="match status" value="1"/>
</dbReference>
<dbReference type="PROSITE" id="PS50119">
    <property type="entry name" value="ZF_BBOX"/>
    <property type="match status" value="1"/>
</dbReference>
<dbReference type="InterPro" id="IPR013083">
    <property type="entry name" value="Znf_RING/FYVE/PHD"/>
</dbReference>
<keyword evidence="9" id="KW-1185">Reference proteome</keyword>
<evidence type="ECO:0000256" key="4">
    <source>
        <dbReference type="ARBA" id="ARBA00022833"/>
    </source>
</evidence>
<evidence type="ECO:0000256" key="5">
    <source>
        <dbReference type="PROSITE-ProRule" id="PRU00024"/>
    </source>
</evidence>
<dbReference type="InterPro" id="IPR001841">
    <property type="entry name" value="Znf_RING"/>
</dbReference>
<dbReference type="InterPro" id="IPR047153">
    <property type="entry name" value="TRIM45/56/19-like"/>
</dbReference>
<dbReference type="Gene3D" id="3.30.160.60">
    <property type="entry name" value="Classic Zinc Finger"/>
    <property type="match status" value="1"/>
</dbReference>
<dbReference type="InterPro" id="IPR011042">
    <property type="entry name" value="6-blade_b-propeller_TolB-like"/>
</dbReference>